<dbReference type="AlphaFoldDB" id="A0A1I7D869"/>
<dbReference type="GO" id="GO:0006364">
    <property type="term" value="P:rRNA processing"/>
    <property type="evidence" value="ECO:0007669"/>
    <property type="project" value="UniProtKB-UniRule"/>
</dbReference>
<dbReference type="STRING" id="305507.SAMN04489724_3748"/>
<evidence type="ECO:0000256" key="7">
    <source>
        <dbReference type="HAMAP-Rule" id="MF_00009"/>
    </source>
</evidence>
<name>A0A1I7D869_9BACT</name>
<proteinExistence type="inferred from homology"/>
<dbReference type="GO" id="GO:0004521">
    <property type="term" value="F:RNA endonuclease activity"/>
    <property type="evidence" value="ECO:0007669"/>
    <property type="project" value="UniProtKB-UniRule"/>
</dbReference>
<dbReference type="SUPFAM" id="SSF55486">
    <property type="entry name" value="Metalloproteases ('zincins'), catalytic domain"/>
    <property type="match status" value="1"/>
</dbReference>
<evidence type="ECO:0000313" key="8">
    <source>
        <dbReference type="EMBL" id="SFU07886.1"/>
    </source>
</evidence>
<reference evidence="9" key="1">
    <citation type="submission" date="2016-10" db="EMBL/GenBank/DDBJ databases">
        <authorList>
            <person name="Varghese N."/>
            <person name="Submissions S."/>
        </authorList>
    </citation>
    <scope>NUCLEOTIDE SEQUENCE [LARGE SCALE GENOMIC DNA]</scope>
    <source>
        <strain evidence="9">DSM 23445</strain>
    </source>
</reference>
<dbReference type="InterPro" id="IPR002036">
    <property type="entry name" value="YbeY"/>
</dbReference>
<dbReference type="EMBL" id="FPBF01000006">
    <property type="protein sequence ID" value="SFU07886.1"/>
    <property type="molecule type" value="Genomic_DNA"/>
</dbReference>
<dbReference type="GO" id="GO:0008270">
    <property type="term" value="F:zinc ion binding"/>
    <property type="evidence" value="ECO:0007669"/>
    <property type="project" value="UniProtKB-UniRule"/>
</dbReference>
<dbReference type="OrthoDB" id="9811984at2"/>
<feature type="binding site" evidence="7">
    <location>
        <position position="118"/>
    </location>
    <ligand>
        <name>Zn(2+)</name>
        <dbReference type="ChEBI" id="CHEBI:29105"/>
        <note>catalytic</note>
    </ligand>
</feature>
<gene>
    <name evidence="7" type="primary">ybeY</name>
    <name evidence="8" type="ORF">SAMN04489724_3748</name>
</gene>
<dbReference type="GO" id="GO:0004222">
    <property type="term" value="F:metalloendopeptidase activity"/>
    <property type="evidence" value="ECO:0007669"/>
    <property type="project" value="InterPro"/>
</dbReference>
<dbReference type="HAMAP" id="MF_00009">
    <property type="entry name" value="Endoribonucl_YbeY"/>
    <property type="match status" value="1"/>
</dbReference>
<dbReference type="Gene3D" id="3.40.390.30">
    <property type="entry name" value="Metalloproteases ('zincins'), catalytic domain"/>
    <property type="match status" value="1"/>
</dbReference>
<accession>A0A1I7D869</accession>
<dbReference type="EC" id="3.1.-.-" evidence="7"/>
<evidence type="ECO:0000256" key="1">
    <source>
        <dbReference type="ARBA" id="ARBA00010875"/>
    </source>
</evidence>
<dbReference type="GO" id="GO:0005737">
    <property type="term" value="C:cytoplasm"/>
    <property type="evidence" value="ECO:0007669"/>
    <property type="project" value="UniProtKB-SubCell"/>
</dbReference>
<evidence type="ECO:0000256" key="5">
    <source>
        <dbReference type="ARBA" id="ARBA00022801"/>
    </source>
</evidence>
<evidence type="ECO:0000256" key="4">
    <source>
        <dbReference type="ARBA" id="ARBA00022759"/>
    </source>
</evidence>
<keyword evidence="9" id="KW-1185">Reference proteome</keyword>
<feature type="binding site" evidence="7">
    <location>
        <position position="112"/>
    </location>
    <ligand>
        <name>Zn(2+)</name>
        <dbReference type="ChEBI" id="CHEBI:29105"/>
        <note>catalytic</note>
    </ligand>
</feature>
<comment type="cofactor">
    <cofactor evidence="7">
        <name>Zn(2+)</name>
        <dbReference type="ChEBI" id="CHEBI:29105"/>
    </cofactor>
    <text evidence="7">Binds 1 zinc ion.</text>
</comment>
<keyword evidence="5 7" id="KW-0378">Hydrolase</keyword>
<protein>
    <recommendedName>
        <fullName evidence="7">Endoribonuclease YbeY</fullName>
        <ecNumber evidence="7">3.1.-.-</ecNumber>
    </recommendedName>
</protein>
<evidence type="ECO:0000313" key="9">
    <source>
        <dbReference type="Proteomes" id="UP000199673"/>
    </source>
</evidence>
<keyword evidence="4 7" id="KW-0255">Endonuclease</keyword>
<keyword evidence="7" id="KW-0698">rRNA processing</keyword>
<sequence>MAINFFEEEVSFSLKEKRKRKTWLKNIAEAENHKISELNYIFCSDEYLLNINVEYLDHDTYTDIITFDNSEEENIIEGDIFISIDRVKENSKTLKIEEEKELSRVISHGLFHLLGYKDKSKEEANLMRKKEEFAIDLFEKI</sequence>
<evidence type="ECO:0000256" key="2">
    <source>
        <dbReference type="ARBA" id="ARBA00022722"/>
    </source>
</evidence>
<keyword evidence="2 7" id="KW-0540">Nuclease</keyword>
<dbReference type="Pfam" id="PF02130">
    <property type="entry name" value="YbeY"/>
    <property type="match status" value="1"/>
</dbReference>
<keyword evidence="6 7" id="KW-0862">Zinc</keyword>
<dbReference type="NCBIfam" id="TIGR00043">
    <property type="entry name" value="rRNA maturation RNase YbeY"/>
    <property type="match status" value="1"/>
</dbReference>
<dbReference type="Proteomes" id="UP000199673">
    <property type="component" value="Unassembled WGS sequence"/>
</dbReference>
<feature type="binding site" evidence="7">
    <location>
        <position position="108"/>
    </location>
    <ligand>
        <name>Zn(2+)</name>
        <dbReference type="ChEBI" id="CHEBI:29105"/>
        <note>catalytic</note>
    </ligand>
</feature>
<dbReference type="RefSeq" id="WP_091696269.1">
    <property type="nucleotide sequence ID" value="NZ_FPBF01000006.1"/>
</dbReference>
<dbReference type="PANTHER" id="PTHR46986">
    <property type="entry name" value="ENDORIBONUCLEASE YBEY, CHLOROPLASTIC"/>
    <property type="match status" value="1"/>
</dbReference>
<evidence type="ECO:0000256" key="6">
    <source>
        <dbReference type="ARBA" id="ARBA00022833"/>
    </source>
</evidence>
<comment type="function">
    <text evidence="7">Single strand-specific metallo-endoribonuclease involved in late-stage 70S ribosome quality control and in maturation of the 3' terminus of the 16S rRNA.</text>
</comment>
<comment type="subcellular location">
    <subcellularLocation>
        <location evidence="7">Cytoplasm</location>
    </subcellularLocation>
</comment>
<comment type="similarity">
    <text evidence="1 7">Belongs to the endoribonuclease YbeY family.</text>
</comment>
<organism evidence="8 9">
    <name type="scientific">Algoriphagus locisalis</name>
    <dbReference type="NCBI Taxonomy" id="305507"/>
    <lineage>
        <taxon>Bacteria</taxon>
        <taxon>Pseudomonadati</taxon>
        <taxon>Bacteroidota</taxon>
        <taxon>Cytophagia</taxon>
        <taxon>Cytophagales</taxon>
        <taxon>Cyclobacteriaceae</taxon>
        <taxon>Algoriphagus</taxon>
    </lineage>
</organism>
<evidence type="ECO:0000256" key="3">
    <source>
        <dbReference type="ARBA" id="ARBA00022723"/>
    </source>
</evidence>
<dbReference type="PANTHER" id="PTHR46986:SF1">
    <property type="entry name" value="ENDORIBONUCLEASE YBEY, CHLOROPLASTIC"/>
    <property type="match status" value="1"/>
</dbReference>
<keyword evidence="3 7" id="KW-0479">Metal-binding</keyword>
<keyword evidence="7" id="KW-0690">Ribosome biogenesis</keyword>
<keyword evidence="7" id="KW-0963">Cytoplasm</keyword>
<dbReference type="InterPro" id="IPR023091">
    <property type="entry name" value="MetalPrtase_cat_dom_sf_prd"/>
</dbReference>